<evidence type="ECO:0000256" key="2">
    <source>
        <dbReference type="ARBA" id="ARBA00022630"/>
    </source>
</evidence>
<dbReference type="PANTHER" id="PTHR42934">
    <property type="entry name" value="GLYCOLATE OXIDASE SUBUNIT GLCD"/>
    <property type="match status" value="1"/>
</dbReference>
<dbReference type="Pfam" id="PF01565">
    <property type="entry name" value="FAD_binding_4"/>
    <property type="match status" value="1"/>
</dbReference>
<dbReference type="GO" id="GO:0071949">
    <property type="term" value="F:FAD binding"/>
    <property type="evidence" value="ECO:0007669"/>
    <property type="project" value="InterPro"/>
</dbReference>
<dbReference type="AlphaFoldDB" id="A0A1S1PT64"/>
<dbReference type="PANTHER" id="PTHR42934:SF2">
    <property type="entry name" value="GLYCOLATE OXIDASE SUBUNIT GLCD"/>
    <property type="match status" value="1"/>
</dbReference>
<proteinExistence type="predicted"/>
<dbReference type="SUPFAM" id="SSF56176">
    <property type="entry name" value="FAD-binding/transporter-associated domain-like"/>
    <property type="match status" value="1"/>
</dbReference>
<dbReference type="Gene3D" id="3.30.70.2740">
    <property type="match status" value="1"/>
</dbReference>
<evidence type="ECO:0000256" key="1">
    <source>
        <dbReference type="ARBA" id="ARBA00001974"/>
    </source>
</evidence>
<organism evidence="6 7">
    <name type="scientific">Parafrankia soli</name>
    <dbReference type="NCBI Taxonomy" id="2599596"/>
    <lineage>
        <taxon>Bacteria</taxon>
        <taxon>Bacillati</taxon>
        <taxon>Actinomycetota</taxon>
        <taxon>Actinomycetes</taxon>
        <taxon>Frankiales</taxon>
        <taxon>Frankiaceae</taxon>
        <taxon>Parafrankia</taxon>
    </lineage>
</organism>
<feature type="domain" description="FAD-binding PCMH-type" evidence="5">
    <location>
        <begin position="40"/>
        <end position="219"/>
    </location>
</feature>
<protein>
    <submittedName>
        <fullName evidence="6">FAD-linked oxidase</fullName>
    </submittedName>
</protein>
<comment type="cofactor">
    <cofactor evidence="1">
        <name>FAD</name>
        <dbReference type="ChEBI" id="CHEBI:57692"/>
    </cofactor>
</comment>
<dbReference type="InterPro" id="IPR036318">
    <property type="entry name" value="FAD-bd_PCMH-like_sf"/>
</dbReference>
<keyword evidence="2" id="KW-0285">Flavoprotein</keyword>
<dbReference type="Pfam" id="PF02913">
    <property type="entry name" value="FAD-oxidase_C"/>
    <property type="match status" value="1"/>
</dbReference>
<keyword evidence="4" id="KW-0560">Oxidoreductase</keyword>
<dbReference type="EMBL" id="MAXA01000235">
    <property type="protein sequence ID" value="OHV24469.1"/>
    <property type="molecule type" value="Genomic_DNA"/>
</dbReference>
<dbReference type="InterPro" id="IPR016169">
    <property type="entry name" value="FAD-bd_PCMH_sub2"/>
</dbReference>
<dbReference type="InterPro" id="IPR016171">
    <property type="entry name" value="Vanillyl_alc_oxidase_C-sub2"/>
</dbReference>
<dbReference type="InterPro" id="IPR006094">
    <property type="entry name" value="Oxid_FAD_bind_N"/>
</dbReference>
<sequence>MTDRRLTAGEAFAAALPGGRWSQDDAVVDAHRLDRSGWHPPGRPLGVAFARTVDDVRAVLREAVARGVPVTVRGAGTGLAGGAAAPDGAVILDLAGMNRIRELSVADAVAVVEPGVITDDLDRAARAVGLTYSPDPASSAISTVGGNIATNAGGLRCAKYGVTRESVLGLDVVLADGELVSTGRRTVKGVAGYDLTGLFVGSEGTLGVVVGATLRLRPAPRRTVTLAAFFDSFGAAVDAVTEIMATGIVVAMAELLDGPTMRAVDAATGSDLATSGQAFLLVQTDGAGAGDEADAVEAVLRGRARAVRRSADTTDPAAAELLAARRAALPALERIGRVLIEDIAVPRSRLARAAARIAEIGADTGVQIFTIAHAADGNLHPIIVVDRTGGAGGPAGETDEIPAEAWKAADLIFQTALDLGGTVTGEHGIGALKRRWLGAELGTTNHSLQQRLRRLFDPTGILSPGRGL</sequence>
<dbReference type="InterPro" id="IPR016164">
    <property type="entry name" value="FAD-linked_Oxase-like_C"/>
</dbReference>
<dbReference type="Gene3D" id="3.30.465.10">
    <property type="match status" value="1"/>
</dbReference>
<gene>
    <name evidence="6" type="ORF">BBK14_05830</name>
</gene>
<dbReference type="RefSeq" id="WP_071065646.1">
    <property type="nucleotide sequence ID" value="NZ_MAXA01000235.1"/>
</dbReference>
<reference evidence="7" key="1">
    <citation type="submission" date="2016-07" db="EMBL/GenBank/DDBJ databases">
        <title>Frankia sp. NRRL B-16219 Genome sequencing.</title>
        <authorList>
            <person name="Ghodhbane-Gtari F."/>
            <person name="Swanson E."/>
            <person name="Gueddou A."/>
            <person name="Louati M."/>
            <person name="Nouioui I."/>
            <person name="Hezbri K."/>
            <person name="Abebe-Akele F."/>
            <person name="Simpson S."/>
            <person name="Morris K."/>
            <person name="Thomas K."/>
            <person name="Gtari M."/>
            <person name="Tisa L.S."/>
        </authorList>
    </citation>
    <scope>NUCLEOTIDE SEQUENCE [LARGE SCALE GENOMIC DNA]</scope>
    <source>
        <strain evidence="7">NRRL B-16219</strain>
    </source>
</reference>
<dbReference type="InterPro" id="IPR016166">
    <property type="entry name" value="FAD-bd_PCMH"/>
</dbReference>
<comment type="caution">
    <text evidence="6">The sequence shown here is derived from an EMBL/GenBank/DDBJ whole genome shotgun (WGS) entry which is preliminary data.</text>
</comment>
<dbReference type="InterPro" id="IPR004113">
    <property type="entry name" value="FAD-bd_oxidored_4_C"/>
</dbReference>
<evidence type="ECO:0000256" key="4">
    <source>
        <dbReference type="ARBA" id="ARBA00023002"/>
    </source>
</evidence>
<keyword evidence="7" id="KW-1185">Reference proteome</keyword>
<name>A0A1S1PT64_9ACTN</name>
<evidence type="ECO:0000259" key="5">
    <source>
        <dbReference type="PROSITE" id="PS51387"/>
    </source>
</evidence>
<evidence type="ECO:0000256" key="3">
    <source>
        <dbReference type="ARBA" id="ARBA00022827"/>
    </source>
</evidence>
<dbReference type="PROSITE" id="PS51387">
    <property type="entry name" value="FAD_PCMH"/>
    <property type="match status" value="1"/>
</dbReference>
<evidence type="ECO:0000313" key="7">
    <source>
        <dbReference type="Proteomes" id="UP000179769"/>
    </source>
</evidence>
<keyword evidence="3" id="KW-0274">FAD</keyword>
<dbReference type="SUPFAM" id="SSF55103">
    <property type="entry name" value="FAD-linked oxidases, C-terminal domain"/>
    <property type="match status" value="1"/>
</dbReference>
<dbReference type="GO" id="GO:0016491">
    <property type="term" value="F:oxidoreductase activity"/>
    <property type="evidence" value="ECO:0007669"/>
    <property type="project" value="UniProtKB-KW"/>
</dbReference>
<dbReference type="Gene3D" id="1.10.45.10">
    <property type="entry name" value="Vanillyl-alcohol Oxidase, Chain A, domain 4"/>
    <property type="match status" value="1"/>
</dbReference>
<accession>A0A1S1PT64</accession>
<evidence type="ECO:0000313" key="6">
    <source>
        <dbReference type="EMBL" id="OHV24469.1"/>
    </source>
</evidence>
<dbReference type="InterPro" id="IPR051914">
    <property type="entry name" value="FAD-linked_OxidoTrans_Type4"/>
</dbReference>
<dbReference type="Proteomes" id="UP000179769">
    <property type="component" value="Unassembled WGS sequence"/>
</dbReference>
<dbReference type="OrthoDB" id="9811557at2"/>